<evidence type="ECO:0000313" key="3">
    <source>
        <dbReference type="Proteomes" id="UP000784294"/>
    </source>
</evidence>
<protein>
    <submittedName>
        <fullName evidence="2">Uncharacterized protein</fullName>
    </submittedName>
</protein>
<reference evidence="2" key="1">
    <citation type="submission" date="2018-11" db="EMBL/GenBank/DDBJ databases">
        <authorList>
            <consortium name="Pathogen Informatics"/>
        </authorList>
    </citation>
    <scope>NUCLEOTIDE SEQUENCE</scope>
</reference>
<keyword evidence="3" id="KW-1185">Reference proteome</keyword>
<name>A0A448XN49_9PLAT</name>
<evidence type="ECO:0000256" key="1">
    <source>
        <dbReference type="SAM" id="MobiDB-lite"/>
    </source>
</evidence>
<sequence>MATVQPSWTYRHWPSESESAHETELVEEVESGTRTKRTRMTTACQSPGLAPGVWRSRHDDEPIRQARATGLATPCPGRDGAPGLGQTPSPLAGPDLPTGLRNLGVSSQSLDQLSLAISLIVPTAFPIDRGSPSPSTPTPTSTQTVSQYPAAADSEPRQTGRASAPGLRTGVTCLPATFASSLLASLSPSPSPSPSLLPSLPAPLSGGWKASENCLKGGIAEESASIPLCIVLTFQSLSNLPMMVSGGLVCKMPQQQAQGNPSSVSDAANLRIPSTRLLKTK</sequence>
<dbReference type="Proteomes" id="UP000784294">
    <property type="component" value="Unassembled WGS sequence"/>
</dbReference>
<feature type="region of interest" description="Disordered" evidence="1">
    <location>
        <begin position="1"/>
        <end position="57"/>
    </location>
</feature>
<accession>A0A448XN49</accession>
<organism evidence="2 3">
    <name type="scientific">Protopolystoma xenopodis</name>
    <dbReference type="NCBI Taxonomy" id="117903"/>
    <lineage>
        <taxon>Eukaryota</taxon>
        <taxon>Metazoa</taxon>
        <taxon>Spiralia</taxon>
        <taxon>Lophotrochozoa</taxon>
        <taxon>Platyhelminthes</taxon>
        <taxon>Monogenea</taxon>
        <taxon>Polyopisthocotylea</taxon>
        <taxon>Polystomatidea</taxon>
        <taxon>Polystomatidae</taxon>
        <taxon>Protopolystoma</taxon>
    </lineage>
</organism>
<proteinExistence type="predicted"/>
<dbReference type="EMBL" id="CAAALY010266126">
    <property type="protein sequence ID" value="VEL40721.1"/>
    <property type="molecule type" value="Genomic_DNA"/>
</dbReference>
<evidence type="ECO:0000313" key="2">
    <source>
        <dbReference type="EMBL" id="VEL40721.1"/>
    </source>
</evidence>
<dbReference type="AlphaFoldDB" id="A0A448XN49"/>
<feature type="region of interest" description="Disordered" evidence="1">
    <location>
        <begin position="69"/>
        <end position="100"/>
    </location>
</feature>
<feature type="compositionally biased region" description="Basic and acidic residues" evidence="1">
    <location>
        <begin position="13"/>
        <end position="24"/>
    </location>
</feature>
<comment type="caution">
    <text evidence="2">The sequence shown here is derived from an EMBL/GenBank/DDBJ whole genome shotgun (WGS) entry which is preliminary data.</text>
</comment>
<feature type="region of interest" description="Disordered" evidence="1">
    <location>
        <begin position="125"/>
        <end position="166"/>
    </location>
</feature>
<gene>
    <name evidence="2" type="ORF">PXEA_LOCUS34161</name>
</gene>